<dbReference type="PANTHER" id="PTHR43270">
    <property type="entry name" value="BETA-ALA-HIS DIPEPTIDASE"/>
    <property type="match status" value="1"/>
</dbReference>
<keyword evidence="3" id="KW-0378">Hydrolase</keyword>
<feature type="domain" description="Peptidase M20 dimerisation" evidence="4">
    <location>
        <begin position="209"/>
        <end position="355"/>
    </location>
</feature>
<evidence type="ECO:0000313" key="6">
    <source>
        <dbReference type="Proteomes" id="UP001500984"/>
    </source>
</evidence>
<keyword evidence="2" id="KW-0479">Metal-binding</keyword>
<evidence type="ECO:0000313" key="5">
    <source>
        <dbReference type="EMBL" id="GAA2105588.1"/>
    </source>
</evidence>
<dbReference type="InterPro" id="IPR011650">
    <property type="entry name" value="Peptidase_M20_dimer"/>
</dbReference>
<keyword evidence="6" id="KW-1185">Reference proteome</keyword>
<evidence type="ECO:0000256" key="3">
    <source>
        <dbReference type="ARBA" id="ARBA00022801"/>
    </source>
</evidence>
<dbReference type="PANTHER" id="PTHR43270:SF12">
    <property type="entry name" value="SUCCINYL-DIAMINOPIMELATE DESUCCINYLASE"/>
    <property type="match status" value="1"/>
</dbReference>
<dbReference type="Gene3D" id="3.40.630.10">
    <property type="entry name" value="Zn peptidases"/>
    <property type="match status" value="1"/>
</dbReference>
<dbReference type="Gene3D" id="3.30.70.360">
    <property type="match status" value="1"/>
</dbReference>
<dbReference type="Pfam" id="PF01546">
    <property type="entry name" value="Peptidase_M20"/>
    <property type="match status" value="1"/>
</dbReference>
<comment type="caution">
    <text evidence="5">The sequence shown here is derived from an EMBL/GenBank/DDBJ whole genome shotgun (WGS) entry which is preliminary data.</text>
</comment>
<accession>A0ABN2X5G2</accession>
<gene>
    <name evidence="5" type="ORF">GCM10009823_31060</name>
</gene>
<dbReference type="Pfam" id="PF07687">
    <property type="entry name" value="M20_dimer"/>
    <property type="match status" value="1"/>
</dbReference>
<dbReference type="SUPFAM" id="SSF53187">
    <property type="entry name" value="Zn-dependent exopeptidases"/>
    <property type="match status" value="1"/>
</dbReference>
<dbReference type="EMBL" id="BAAAPZ010000019">
    <property type="protein sequence ID" value="GAA2105588.1"/>
    <property type="molecule type" value="Genomic_DNA"/>
</dbReference>
<organism evidence="5 6">
    <name type="scientific">Brevibacterium salitolerans</name>
    <dbReference type="NCBI Taxonomy" id="1403566"/>
    <lineage>
        <taxon>Bacteria</taxon>
        <taxon>Bacillati</taxon>
        <taxon>Actinomycetota</taxon>
        <taxon>Actinomycetes</taxon>
        <taxon>Micrococcales</taxon>
        <taxon>Brevibacteriaceae</taxon>
        <taxon>Brevibacterium</taxon>
    </lineage>
</organism>
<evidence type="ECO:0000259" key="4">
    <source>
        <dbReference type="Pfam" id="PF07687"/>
    </source>
</evidence>
<reference evidence="5 6" key="1">
    <citation type="journal article" date="2019" name="Int. J. Syst. Evol. Microbiol.">
        <title>The Global Catalogue of Microorganisms (GCM) 10K type strain sequencing project: providing services to taxonomists for standard genome sequencing and annotation.</title>
        <authorList>
            <consortium name="The Broad Institute Genomics Platform"/>
            <consortium name="The Broad Institute Genome Sequencing Center for Infectious Disease"/>
            <person name="Wu L."/>
            <person name="Ma J."/>
        </authorList>
    </citation>
    <scope>NUCLEOTIDE SEQUENCE [LARGE SCALE GENOMIC DNA]</scope>
    <source>
        <strain evidence="5 6">JCM 15900</strain>
    </source>
</reference>
<evidence type="ECO:0000256" key="2">
    <source>
        <dbReference type="ARBA" id="ARBA00022723"/>
    </source>
</evidence>
<dbReference type="InterPro" id="IPR002933">
    <property type="entry name" value="Peptidase_M20"/>
</dbReference>
<dbReference type="Proteomes" id="UP001500984">
    <property type="component" value="Unassembled WGS sequence"/>
</dbReference>
<dbReference type="RefSeq" id="WP_344338347.1">
    <property type="nucleotide sequence ID" value="NZ_BAAAPZ010000019.1"/>
</dbReference>
<name>A0ABN2X5G2_9MICO</name>
<protein>
    <submittedName>
        <fullName evidence="5">Dipeptidase</fullName>
    </submittedName>
</protein>
<dbReference type="NCBIfam" id="NF005914">
    <property type="entry name" value="PRK07907.1"/>
    <property type="match status" value="1"/>
</dbReference>
<evidence type="ECO:0000256" key="1">
    <source>
        <dbReference type="ARBA" id="ARBA00022670"/>
    </source>
</evidence>
<sequence>MTRAPIARSERAASLHSALDSIFAEVQADLAHLVSLPSIAWPAFDQAHVAASADAVAALARKAGFAEVEILTAAKPDGAEGSPAVVARTPAPEGAPTVVLYAHHDVQPVGDEGLWRTPPFEATEVGDRIYGRGAADDKAGILVHLTAMRLLDDDLGVGVVLFVEGEEEAGSPSFHDFLLRHREKLAGDVFVVADSGNWAAGTPALTTSLRGMAALEFTVSTLDHAVHSGMYGGVVPDAGMAMTRLLASLHADDGSVAVEGLVGAETAEVDYAESTLRADSGVLDGVELIGRGTLASRVWAQPSITVIGLDLPQVDVSSNTLQHFVRAKLSIRVAPGDTPENALAAVKRHLRAHAPFGARVEMGAEESGSPWRANTADPVVAEAMGALSDGFGTEAVQVGLGGSIPFIADLLEVFPQASVLVTGVEDPDARAHSANESLYVPDFRAAIVAEALLLERLGERAAV</sequence>
<proteinExistence type="predicted"/>
<dbReference type="InterPro" id="IPR051458">
    <property type="entry name" value="Cyt/Met_Dipeptidase"/>
</dbReference>
<keyword evidence="1" id="KW-0645">Protease</keyword>